<evidence type="ECO:0000313" key="1">
    <source>
        <dbReference type="EMBL" id="GBN40738.1"/>
    </source>
</evidence>
<evidence type="ECO:0000313" key="2">
    <source>
        <dbReference type="Proteomes" id="UP000499080"/>
    </source>
</evidence>
<proteinExistence type="predicted"/>
<sequence length="94" mass="10835">MWLFPALCFPKPSPSEKRFFDFNKDSTAQKGEAIIRRLFALAMKPWLLQSMTRGLHYSFPEEFRRGWEILTTCLPFASSALFIKGKAGCPNLVF</sequence>
<dbReference type="AlphaFoldDB" id="A0A4Y2NML5"/>
<protein>
    <submittedName>
        <fullName evidence="1">Uncharacterized protein</fullName>
    </submittedName>
</protein>
<organism evidence="1 2">
    <name type="scientific">Araneus ventricosus</name>
    <name type="common">Orbweaver spider</name>
    <name type="synonym">Epeira ventricosa</name>
    <dbReference type="NCBI Taxonomy" id="182803"/>
    <lineage>
        <taxon>Eukaryota</taxon>
        <taxon>Metazoa</taxon>
        <taxon>Ecdysozoa</taxon>
        <taxon>Arthropoda</taxon>
        <taxon>Chelicerata</taxon>
        <taxon>Arachnida</taxon>
        <taxon>Araneae</taxon>
        <taxon>Araneomorphae</taxon>
        <taxon>Entelegynae</taxon>
        <taxon>Araneoidea</taxon>
        <taxon>Araneidae</taxon>
        <taxon>Araneus</taxon>
    </lineage>
</organism>
<keyword evidence="2" id="KW-1185">Reference proteome</keyword>
<gene>
    <name evidence="1" type="ORF">AVEN_13482_1</name>
</gene>
<dbReference type="Proteomes" id="UP000499080">
    <property type="component" value="Unassembled WGS sequence"/>
</dbReference>
<name>A0A4Y2NML5_ARAVE</name>
<dbReference type="EMBL" id="BGPR01009547">
    <property type="protein sequence ID" value="GBN40738.1"/>
    <property type="molecule type" value="Genomic_DNA"/>
</dbReference>
<accession>A0A4Y2NML5</accession>
<comment type="caution">
    <text evidence="1">The sequence shown here is derived from an EMBL/GenBank/DDBJ whole genome shotgun (WGS) entry which is preliminary data.</text>
</comment>
<reference evidence="1 2" key="1">
    <citation type="journal article" date="2019" name="Sci. Rep.">
        <title>Orb-weaving spider Araneus ventricosus genome elucidates the spidroin gene catalogue.</title>
        <authorList>
            <person name="Kono N."/>
            <person name="Nakamura H."/>
            <person name="Ohtoshi R."/>
            <person name="Moran D.A.P."/>
            <person name="Shinohara A."/>
            <person name="Yoshida Y."/>
            <person name="Fujiwara M."/>
            <person name="Mori M."/>
            <person name="Tomita M."/>
            <person name="Arakawa K."/>
        </authorList>
    </citation>
    <scope>NUCLEOTIDE SEQUENCE [LARGE SCALE GENOMIC DNA]</scope>
</reference>